<keyword evidence="1" id="KW-1133">Transmembrane helix</keyword>
<evidence type="ECO:0000313" key="2">
    <source>
        <dbReference type="EMBL" id="PJJ75883.1"/>
    </source>
</evidence>
<sequence length="48" mass="5395">MRALFYLLAAISAIFWLIAVFLFALHGLIHLALALGIVFLLLGLLRRE</sequence>
<comment type="caution">
    <text evidence="2">The sequence shown here is derived from an EMBL/GenBank/DDBJ whole genome shotgun (WGS) entry which is preliminary data.</text>
</comment>
<protein>
    <recommendedName>
        <fullName evidence="4">Lmo0937 family membrane protein</fullName>
    </recommendedName>
</protein>
<feature type="transmembrane region" description="Helical" evidence="1">
    <location>
        <begin position="28"/>
        <end position="45"/>
    </location>
</feature>
<gene>
    <name evidence="2" type="ORF">BXY57_1477</name>
</gene>
<name>A0A2M9CVG2_9BACT</name>
<dbReference type="RefSeq" id="WP_157853834.1">
    <property type="nucleotide sequence ID" value="NZ_PGFG01000001.1"/>
</dbReference>
<keyword evidence="1" id="KW-0812">Transmembrane</keyword>
<proteinExistence type="predicted"/>
<evidence type="ECO:0000313" key="3">
    <source>
        <dbReference type="Proteomes" id="UP000230000"/>
    </source>
</evidence>
<feature type="transmembrane region" description="Helical" evidence="1">
    <location>
        <begin position="5"/>
        <end position="22"/>
    </location>
</feature>
<keyword evidence="1" id="KW-0472">Membrane</keyword>
<dbReference type="AlphaFoldDB" id="A0A2M9CVG2"/>
<reference evidence="2 3" key="1">
    <citation type="submission" date="2017-11" db="EMBL/GenBank/DDBJ databases">
        <title>Genomic Encyclopedia of Archaeal and Bacterial Type Strains, Phase II (KMG-II): From Individual Species to Whole Genera.</title>
        <authorList>
            <person name="Goeker M."/>
        </authorList>
    </citation>
    <scope>NUCLEOTIDE SEQUENCE [LARGE SCALE GENOMIC DNA]</scope>
    <source>
        <strain evidence="2 3">DSM 27268</strain>
    </source>
</reference>
<dbReference type="EMBL" id="PGFG01000001">
    <property type="protein sequence ID" value="PJJ75883.1"/>
    <property type="molecule type" value="Genomic_DNA"/>
</dbReference>
<dbReference type="Proteomes" id="UP000230000">
    <property type="component" value="Unassembled WGS sequence"/>
</dbReference>
<evidence type="ECO:0008006" key="4">
    <source>
        <dbReference type="Google" id="ProtNLM"/>
    </source>
</evidence>
<accession>A0A2M9CVG2</accession>
<organism evidence="2 3">
    <name type="scientific">Thermoflavifilum aggregans</name>
    <dbReference type="NCBI Taxonomy" id="454188"/>
    <lineage>
        <taxon>Bacteria</taxon>
        <taxon>Pseudomonadati</taxon>
        <taxon>Bacteroidota</taxon>
        <taxon>Chitinophagia</taxon>
        <taxon>Chitinophagales</taxon>
        <taxon>Chitinophagaceae</taxon>
        <taxon>Thermoflavifilum</taxon>
    </lineage>
</organism>
<evidence type="ECO:0000256" key="1">
    <source>
        <dbReference type="SAM" id="Phobius"/>
    </source>
</evidence>
<keyword evidence="3" id="KW-1185">Reference proteome</keyword>